<dbReference type="InterPro" id="IPR057326">
    <property type="entry name" value="KR_dom"/>
</dbReference>
<evidence type="ECO:0000259" key="3">
    <source>
        <dbReference type="SMART" id="SM00822"/>
    </source>
</evidence>
<gene>
    <name evidence="4" type="ORF">RMQ68_10415</name>
</gene>
<evidence type="ECO:0000256" key="1">
    <source>
        <dbReference type="ARBA" id="ARBA00006484"/>
    </source>
</evidence>
<feature type="domain" description="Ketoreductase" evidence="3">
    <location>
        <begin position="6"/>
        <end position="180"/>
    </location>
</feature>
<proteinExistence type="inferred from homology"/>
<dbReference type="PRINTS" id="PR00080">
    <property type="entry name" value="SDRFAMILY"/>
</dbReference>
<dbReference type="FunFam" id="3.40.50.720:FF:000084">
    <property type="entry name" value="Short-chain dehydrogenase reductase"/>
    <property type="match status" value="1"/>
</dbReference>
<dbReference type="Pfam" id="PF13561">
    <property type="entry name" value="adh_short_C2"/>
    <property type="match status" value="1"/>
</dbReference>
<sequence length="244" mass="26817">MRLNDKVCVITGSSSGIGEAIARGYAKEGAKVVITYNTNKENAEKIAKEIGSELIVHLDVRDRESVKKAFKEINNKYGHINVLVNNAGINRTADFDKQTEDEWNEVINVNLTGPFRCCQEVLPYITDYGRIINIGSLSGEYGGPRTPSYAAAKMGLMSLTHNLARFLGHRNICVNTLSPGVIGNEFTEKTMSPEVKETAFSLMLIKRFARVEEMVGAAIFLASEESSYMTAQTLSINGGAWVRA</sequence>
<accession>A0AA96IHT2</accession>
<dbReference type="SMART" id="SM00822">
    <property type="entry name" value="PKS_KR"/>
    <property type="match status" value="1"/>
</dbReference>
<protein>
    <submittedName>
        <fullName evidence="4">3-oxoacyl-ACP reductase family protein</fullName>
        <ecNumber evidence="4">1.1.1.-</ecNumber>
    </submittedName>
</protein>
<dbReference type="SUPFAM" id="SSF51735">
    <property type="entry name" value="NAD(P)-binding Rossmann-fold domains"/>
    <property type="match status" value="1"/>
</dbReference>
<dbReference type="GO" id="GO:0016616">
    <property type="term" value="F:oxidoreductase activity, acting on the CH-OH group of donors, NAD or NADP as acceptor"/>
    <property type="evidence" value="ECO:0007669"/>
    <property type="project" value="UniProtKB-ARBA"/>
</dbReference>
<evidence type="ECO:0000313" key="4">
    <source>
        <dbReference type="EMBL" id="WNL29762.1"/>
    </source>
</evidence>
<dbReference type="AlphaFoldDB" id="A0AA96IHT2"/>
<dbReference type="NCBIfam" id="NF009466">
    <property type="entry name" value="PRK12826.1-2"/>
    <property type="match status" value="1"/>
</dbReference>
<evidence type="ECO:0000256" key="2">
    <source>
        <dbReference type="ARBA" id="ARBA00023002"/>
    </source>
</evidence>
<dbReference type="PANTHER" id="PTHR42760">
    <property type="entry name" value="SHORT-CHAIN DEHYDROGENASES/REDUCTASES FAMILY MEMBER"/>
    <property type="match status" value="1"/>
</dbReference>
<dbReference type="InterPro" id="IPR036291">
    <property type="entry name" value="NAD(P)-bd_dom_sf"/>
</dbReference>
<dbReference type="EMBL" id="CP134854">
    <property type="protein sequence ID" value="WNL29762.1"/>
    <property type="molecule type" value="Genomic_DNA"/>
</dbReference>
<organism evidence="4">
    <name type="scientific">Arcobacter sp. AZ-2023</name>
    <dbReference type="NCBI Taxonomy" id="3074453"/>
    <lineage>
        <taxon>Bacteria</taxon>
        <taxon>Pseudomonadati</taxon>
        <taxon>Campylobacterota</taxon>
        <taxon>Epsilonproteobacteria</taxon>
        <taxon>Campylobacterales</taxon>
        <taxon>Arcobacteraceae</taxon>
        <taxon>Arcobacter</taxon>
    </lineage>
</organism>
<dbReference type="PROSITE" id="PS00061">
    <property type="entry name" value="ADH_SHORT"/>
    <property type="match status" value="1"/>
</dbReference>
<dbReference type="EC" id="1.1.1.-" evidence="4"/>
<name>A0AA96IHT2_9BACT</name>
<reference evidence="4" key="1">
    <citation type="submission" date="2023-09" db="EMBL/GenBank/DDBJ databases">
        <title>Arcobacter tbilisiensis sp. nov. isolated from chicken meat in Tbilisi, Georgia.</title>
        <authorList>
            <person name="Matthias R."/>
            <person name="Zautner A.E."/>
        </authorList>
    </citation>
    <scope>NUCLEOTIDE SEQUENCE</scope>
    <source>
        <strain evidence="4">LEO 52</strain>
    </source>
</reference>
<dbReference type="Gene3D" id="3.40.50.720">
    <property type="entry name" value="NAD(P)-binding Rossmann-like Domain"/>
    <property type="match status" value="1"/>
</dbReference>
<dbReference type="InterPro" id="IPR002347">
    <property type="entry name" value="SDR_fam"/>
</dbReference>
<comment type="similarity">
    <text evidence="1">Belongs to the short-chain dehydrogenases/reductases (SDR) family.</text>
</comment>
<dbReference type="PRINTS" id="PR00081">
    <property type="entry name" value="GDHRDH"/>
</dbReference>
<keyword evidence="2 4" id="KW-0560">Oxidoreductase</keyword>
<dbReference type="PANTHER" id="PTHR42760:SF133">
    <property type="entry name" value="3-OXOACYL-[ACYL-CARRIER-PROTEIN] REDUCTASE"/>
    <property type="match status" value="1"/>
</dbReference>
<dbReference type="InterPro" id="IPR020904">
    <property type="entry name" value="Sc_DH/Rdtase_CS"/>
</dbReference>